<evidence type="ECO:0000313" key="3">
    <source>
        <dbReference type="Proteomes" id="UP001161390"/>
    </source>
</evidence>
<organism evidence="2 3">
    <name type="scientific">Algimonas porphyrae</name>
    <dbReference type="NCBI Taxonomy" id="1128113"/>
    <lineage>
        <taxon>Bacteria</taxon>
        <taxon>Pseudomonadati</taxon>
        <taxon>Pseudomonadota</taxon>
        <taxon>Alphaproteobacteria</taxon>
        <taxon>Maricaulales</taxon>
        <taxon>Robiginitomaculaceae</taxon>
        <taxon>Algimonas</taxon>
    </lineage>
</organism>
<accession>A0ABQ5UYY0</accession>
<reference evidence="2" key="1">
    <citation type="journal article" date="2014" name="Int. J. Syst. Evol. Microbiol.">
        <title>Complete genome of a new Firmicutes species belonging to the dominant human colonic microbiota ('Ruminococcus bicirculans') reveals two chromosomes and a selective capacity to utilize plant glucans.</title>
        <authorList>
            <consortium name="NISC Comparative Sequencing Program"/>
            <person name="Wegmann U."/>
            <person name="Louis P."/>
            <person name="Goesmann A."/>
            <person name="Henrissat B."/>
            <person name="Duncan S.H."/>
            <person name="Flint H.J."/>
        </authorList>
    </citation>
    <scope>NUCLEOTIDE SEQUENCE</scope>
    <source>
        <strain evidence="2">NBRC 108216</strain>
    </source>
</reference>
<evidence type="ECO:0000313" key="2">
    <source>
        <dbReference type="EMBL" id="GLQ20505.1"/>
    </source>
</evidence>
<sequence>MSQNQTEQSNQRKERFVAVAGPINVAGALRRFGDSVFLTDREAASYGAMISDRKPAKESLKTGLKSKDAGAD</sequence>
<evidence type="ECO:0000256" key="1">
    <source>
        <dbReference type="SAM" id="MobiDB-lite"/>
    </source>
</evidence>
<gene>
    <name evidence="2" type="ORF">GCM10007854_14600</name>
</gene>
<dbReference type="RefSeq" id="WP_284371174.1">
    <property type="nucleotide sequence ID" value="NZ_BSNJ01000003.1"/>
</dbReference>
<feature type="compositionally biased region" description="Basic and acidic residues" evidence="1">
    <location>
        <begin position="51"/>
        <end position="72"/>
    </location>
</feature>
<keyword evidence="3" id="KW-1185">Reference proteome</keyword>
<protein>
    <submittedName>
        <fullName evidence="2">Uncharacterized protein</fullName>
    </submittedName>
</protein>
<dbReference type="EMBL" id="BSNJ01000003">
    <property type="protein sequence ID" value="GLQ20505.1"/>
    <property type="molecule type" value="Genomic_DNA"/>
</dbReference>
<dbReference type="Proteomes" id="UP001161390">
    <property type="component" value="Unassembled WGS sequence"/>
</dbReference>
<proteinExistence type="predicted"/>
<comment type="caution">
    <text evidence="2">The sequence shown here is derived from an EMBL/GenBank/DDBJ whole genome shotgun (WGS) entry which is preliminary data.</text>
</comment>
<feature type="region of interest" description="Disordered" evidence="1">
    <location>
        <begin position="47"/>
        <end position="72"/>
    </location>
</feature>
<name>A0ABQ5UYY0_9PROT</name>
<reference evidence="2" key="2">
    <citation type="submission" date="2023-01" db="EMBL/GenBank/DDBJ databases">
        <title>Draft genome sequence of Algimonas porphyrae strain NBRC 108216.</title>
        <authorList>
            <person name="Sun Q."/>
            <person name="Mori K."/>
        </authorList>
    </citation>
    <scope>NUCLEOTIDE SEQUENCE</scope>
    <source>
        <strain evidence="2">NBRC 108216</strain>
    </source>
</reference>